<feature type="region of interest" description="Disordered" evidence="1">
    <location>
        <begin position="53"/>
        <end position="173"/>
    </location>
</feature>
<feature type="signal peptide" evidence="2">
    <location>
        <begin position="1"/>
        <end position="50"/>
    </location>
</feature>
<dbReference type="Proteomes" id="UP001189429">
    <property type="component" value="Unassembled WGS sequence"/>
</dbReference>
<gene>
    <name evidence="3" type="ORF">PCOR1329_LOCUS42959</name>
</gene>
<evidence type="ECO:0000256" key="1">
    <source>
        <dbReference type="SAM" id="MobiDB-lite"/>
    </source>
</evidence>
<feature type="chain" id="PRO_5046374622" evidence="2">
    <location>
        <begin position="51"/>
        <end position="316"/>
    </location>
</feature>
<feature type="compositionally biased region" description="Low complexity" evidence="1">
    <location>
        <begin position="124"/>
        <end position="135"/>
    </location>
</feature>
<accession>A0ABN9TW94</accession>
<sequence length="316" mass="33582">MPVPGGASGGDAGSGLLLHWGRSAPASCSSPSAFSPRLLVLLLLLLLLQTSPPPPSPPVVSSVLRPPPPPPAAVSPAEGRIGPTADPRPVPQPCSRSRGRPTDRTAPGANCAGSRGAGAPRVPGSLASSRRNSGAGRRGRGRLRRGGCSPPSKSERDFDLGSVASEDDDSELPAEVPRLLERMNRASEEVNCFETLAAEARARYRRRVLRFERLYARMRGEHGVAFDSAKPLFREAAPRRVDHGGPAAEELAACFRALQRHHAGLAREQELIDRLTRRGRAAKGAYLASMRQLEAISEREHARRRGALGAAADVVA</sequence>
<evidence type="ECO:0000256" key="2">
    <source>
        <dbReference type="SAM" id="SignalP"/>
    </source>
</evidence>
<reference evidence="3" key="1">
    <citation type="submission" date="2023-10" db="EMBL/GenBank/DDBJ databases">
        <authorList>
            <person name="Chen Y."/>
            <person name="Shah S."/>
            <person name="Dougan E. K."/>
            <person name="Thang M."/>
            <person name="Chan C."/>
        </authorList>
    </citation>
    <scope>NUCLEOTIDE SEQUENCE [LARGE SCALE GENOMIC DNA]</scope>
</reference>
<protein>
    <submittedName>
        <fullName evidence="3">Uncharacterized protein</fullName>
    </submittedName>
</protein>
<name>A0ABN9TW94_9DINO</name>
<evidence type="ECO:0000313" key="4">
    <source>
        <dbReference type="Proteomes" id="UP001189429"/>
    </source>
</evidence>
<evidence type="ECO:0000313" key="3">
    <source>
        <dbReference type="EMBL" id="CAK0850568.1"/>
    </source>
</evidence>
<comment type="caution">
    <text evidence="3">The sequence shown here is derived from an EMBL/GenBank/DDBJ whole genome shotgun (WGS) entry which is preliminary data.</text>
</comment>
<keyword evidence="2" id="KW-0732">Signal</keyword>
<dbReference type="EMBL" id="CAUYUJ010015164">
    <property type="protein sequence ID" value="CAK0850568.1"/>
    <property type="molecule type" value="Genomic_DNA"/>
</dbReference>
<keyword evidence="4" id="KW-1185">Reference proteome</keyword>
<organism evidence="3 4">
    <name type="scientific">Prorocentrum cordatum</name>
    <dbReference type="NCBI Taxonomy" id="2364126"/>
    <lineage>
        <taxon>Eukaryota</taxon>
        <taxon>Sar</taxon>
        <taxon>Alveolata</taxon>
        <taxon>Dinophyceae</taxon>
        <taxon>Prorocentrales</taxon>
        <taxon>Prorocentraceae</taxon>
        <taxon>Prorocentrum</taxon>
    </lineage>
</organism>
<proteinExistence type="predicted"/>